<gene>
    <name evidence="5" type="ORF">KP509_37G067900</name>
</gene>
<dbReference type="InterPro" id="IPR000953">
    <property type="entry name" value="Chromo/chromo_shadow_dom"/>
</dbReference>
<dbReference type="PROSITE" id="PS00598">
    <property type="entry name" value="CHROMO_1"/>
    <property type="match status" value="1"/>
</dbReference>
<feature type="region of interest" description="Disordered" evidence="3">
    <location>
        <begin position="1"/>
        <end position="103"/>
    </location>
</feature>
<evidence type="ECO:0000256" key="1">
    <source>
        <dbReference type="ARBA" id="ARBA00004123"/>
    </source>
</evidence>
<comment type="subcellular location">
    <subcellularLocation>
        <location evidence="1">Nucleus</location>
    </subcellularLocation>
</comment>
<feature type="compositionally biased region" description="Basic and acidic residues" evidence="3">
    <location>
        <begin position="384"/>
        <end position="407"/>
    </location>
</feature>
<dbReference type="InterPro" id="IPR008251">
    <property type="entry name" value="Chromo_shadow_dom"/>
</dbReference>
<dbReference type="GO" id="GO:0000792">
    <property type="term" value="C:heterochromatin"/>
    <property type="evidence" value="ECO:0007669"/>
    <property type="project" value="UniProtKB-ARBA"/>
</dbReference>
<dbReference type="AlphaFoldDB" id="A0A8T2Q9L5"/>
<name>A0A8T2Q9L5_CERRI</name>
<feature type="compositionally biased region" description="Basic and acidic residues" evidence="3">
    <location>
        <begin position="296"/>
        <end position="315"/>
    </location>
</feature>
<reference evidence="5" key="1">
    <citation type="submission" date="2021-08" db="EMBL/GenBank/DDBJ databases">
        <title>WGS assembly of Ceratopteris richardii.</title>
        <authorList>
            <person name="Marchant D.B."/>
            <person name="Chen G."/>
            <person name="Jenkins J."/>
            <person name="Shu S."/>
            <person name="Leebens-Mack J."/>
            <person name="Grimwood J."/>
            <person name="Schmutz J."/>
            <person name="Soltis P."/>
            <person name="Soltis D."/>
            <person name="Chen Z.-H."/>
        </authorList>
    </citation>
    <scope>NUCLEOTIDE SEQUENCE</scope>
    <source>
        <strain evidence="5">Whitten #5841</strain>
        <tissue evidence="5">Leaf</tissue>
    </source>
</reference>
<evidence type="ECO:0000256" key="3">
    <source>
        <dbReference type="SAM" id="MobiDB-lite"/>
    </source>
</evidence>
<dbReference type="CDD" id="cd00024">
    <property type="entry name" value="CD_CSD"/>
    <property type="match status" value="1"/>
</dbReference>
<evidence type="ECO:0000313" key="5">
    <source>
        <dbReference type="EMBL" id="KAH7280444.1"/>
    </source>
</evidence>
<dbReference type="Pfam" id="PF00385">
    <property type="entry name" value="Chromo"/>
    <property type="match status" value="1"/>
</dbReference>
<feature type="compositionally biased region" description="Basic and acidic residues" evidence="3">
    <location>
        <begin position="339"/>
        <end position="361"/>
    </location>
</feature>
<dbReference type="InterPro" id="IPR016197">
    <property type="entry name" value="Chromo-like_dom_sf"/>
</dbReference>
<dbReference type="OrthoDB" id="1918685at2759"/>
<evidence type="ECO:0000313" key="6">
    <source>
        <dbReference type="Proteomes" id="UP000825935"/>
    </source>
</evidence>
<feature type="compositionally biased region" description="Basic residues" evidence="3">
    <location>
        <begin position="370"/>
        <end position="383"/>
    </location>
</feature>
<feature type="region of interest" description="Disordered" evidence="3">
    <location>
        <begin position="153"/>
        <end position="441"/>
    </location>
</feature>
<protein>
    <recommendedName>
        <fullName evidence="4">Chromo domain-containing protein</fullName>
    </recommendedName>
</protein>
<evidence type="ECO:0000259" key="4">
    <source>
        <dbReference type="PROSITE" id="PS50013"/>
    </source>
</evidence>
<organism evidence="5 6">
    <name type="scientific">Ceratopteris richardii</name>
    <name type="common">Triangle waterfern</name>
    <dbReference type="NCBI Taxonomy" id="49495"/>
    <lineage>
        <taxon>Eukaryota</taxon>
        <taxon>Viridiplantae</taxon>
        <taxon>Streptophyta</taxon>
        <taxon>Embryophyta</taxon>
        <taxon>Tracheophyta</taxon>
        <taxon>Polypodiopsida</taxon>
        <taxon>Polypodiidae</taxon>
        <taxon>Polypodiales</taxon>
        <taxon>Pteridineae</taxon>
        <taxon>Pteridaceae</taxon>
        <taxon>Parkerioideae</taxon>
        <taxon>Ceratopteris</taxon>
    </lineage>
</organism>
<dbReference type="Proteomes" id="UP000825935">
    <property type="component" value="Chromosome 37"/>
</dbReference>
<feature type="domain" description="Chromo" evidence="4">
    <location>
        <begin position="105"/>
        <end position="164"/>
    </location>
</feature>
<dbReference type="OMA" id="GRMVEPH"/>
<keyword evidence="6" id="KW-1185">Reference proteome</keyword>
<dbReference type="InterPro" id="IPR017984">
    <property type="entry name" value="Chromo_dom_subgr"/>
</dbReference>
<dbReference type="SMART" id="SM00298">
    <property type="entry name" value="CHROMO"/>
    <property type="match status" value="1"/>
</dbReference>
<dbReference type="PRINTS" id="PR00504">
    <property type="entry name" value="CHROMODOMAIN"/>
</dbReference>
<keyword evidence="2" id="KW-0539">Nucleus</keyword>
<dbReference type="InterPro" id="IPR023779">
    <property type="entry name" value="Chromodomain_CS"/>
</dbReference>
<feature type="compositionally biased region" description="Basic residues" evidence="3">
    <location>
        <begin position="160"/>
        <end position="170"/>
    </location>
</feature>
<evidence type="ECO:0000256" key="2">
    <source>
        <dbReference type="ARBA" id="ARBA00023242"/>
    </source>
</evidence>
<dbReference type="GO" id="GO:0005634">
    <property type="term" value="C:nucleus"/>
    <property type="evidence" value="ECO:0007669"/>
    <property type="project" value="UniProtKB-SubCell"/>
</dbReference>
<dbReference type="PANTHER" id="PTHR47240">
    <property type="entry name" value="CHROMO DOMAIN-CONTAINING PROTEIN LHP1"/>
    <property type="match status" value="1"/>
</dbReference>
<dbReference type="PANTHER" id="PTHR47240:SF2">
    <property type="entry name" value="CHROMO DOMAIN-CONTAINING PROTEIN LHP1"/>
    <property type="match status" value="1"/>
</dbReference>
<proteinExistence type="predicted"/>
<dbReference type="SUPFAM" id="SSF54160">
    <property type="entry name" value="Chromo domain-like"/>
    <property type="match status" value="1"/>
</dbReference>
<feature type="compositionally biased region" description="Polar residues" evidence="3">
    <location>
        <begin position="408"/>
        <end position="421"/>
    </location>
</feature>
<sequence>MGRRPPPSEAALEAGSIRPRPRRGASAVPADGKDDIKSVPSRRRGKSGAKQEEEKVSEEFGENMEQDVAKSGSELEEDGEGEESEENEGSSDEEESGEALDEGFYEVESVRKKRVRKGQVQYLIKWKGWPESANTWEPFENVKACADIIEQFEQSTASKPSKRGRVKKKNGTNVLPQKRKQSLAGNDEGSNVNIDEEVAAASDVDDKPPPERTNNGNAEASMCKDGLPQHKHEIDQKTSQQHGVPEIKEVGLTTAIGQKESAGSIPVSPEKPSPSAGEETCSSLPCGGGETSEGGDENKEKMPNGRQELKSERPQKVSRSAEQQLISAKTSQDNLSPKAGDRNDSANLSSDKKPTGDEHGKALGNDKCVGAKKRKQGFVRRVRQGLDSHDSEEKVAAADDKSEDVKEATNTSKVAGSTKTRPLSPPKAVAAQEPKSPSISAQGVPPLTKILKAVNYNSLCVDGKQDVTVVFKVSRADGEEVFVDNKYMKANYPILLIEFYEKHLRYSSTNSSIN</sequence>
<dbReference type="EMBL" id="CM035442">
    <property type="protein sequence ID" value="KAH7280444.1"/>
    <property type="molecule type" value="Genomic_DNA"/>
</dbReference>
<dbReference type="Gene3D" id="2.40.50.40">
    <property type="match status" value="1"/>
</dbReference>
<dbReference type="InterPro" id="IPR044251">
    <property type="entry name" value="LHP1-like"/>
</dbReference>
<comment type="caution">
    <text evidence="5">The sequence shown here is derived from an EMBL/GenBank/DDBJ whole genome shotgun (WGS) entry which is preliminary data.</text>
</comment>
<feature type="compositionally biased region" description="Basic and acidic residues" evidence="3">
    <location>
        <begin position="49"/>
        <end position="58"/>
    </location>
</feature>
<feature type="compositionally biased region" description="Acidic residues" evidence="3">
    <location>
        <begin position="74"/>
        <end position="103"/>
    </location>
</feature>
<dbReference type="InterPro" id="IPR023780">
    <property type="entry name" value="Chromo_domain"/>
</dbReference>
<dbReference type="GO" id="GO:0031507">
    <property type="term" value="P:heterochromatin formation"/>
    <property type="evidence" value="ECO:0007669"/>
    <property type="project" value="InterPro"/>
</dbReference>
<dbReference type="PROSITE" id="PS50013">
    <property type="entry name" value="CHROMO_2"/>
    <property type="match status" value="1"/>
</dbReference>
<accession>A0A8T2Q9L5</accession>
<feature type="compositionally biased region" description="Polar residues" evidence="3">
    <location>
        <begin position="317"/>
        <end position="335"/>
    </location>
</feature>
<feature type="compositionally biased region" description="Basic and acidic residues" evidence="3">
    <location>
        <begin position="227"/>
        <end position="236"/>
    </location>
</feature>
<dbReference type="SMART" id="SM00300">
    <property type="entry name" value="ChSh"/>
    <property type="match status" value="1"/>
</dbReference>